<feature type="region of interest" description="Disordered" evidence="1">
    <location>
        <begin position="582"/>
        <end position="608"/>
    </location>
</feature>
<evidence type="ECO:0000313" key="4">
    <source>
        <dbReference type="Proteomes" id="UP001610335"/>
    </source>
</evidence>
<comment type="caution">
    <text evidence="3">The sequence shown here is derived from an EMBL/GenBank/DDBJ whole genome shotgun (WGS) entry which is preliminary data.</text>
</comment>
<name>A0ABR4H595_9EURO</name>
<dbReference type="InterPro" id="IPR021842">
    <property type="entry name" value="DUF3435"/>
</dbReference>
<organism evidence="3 4">
    <name type="scientific">Aspergillus cavernicola</name>
    <dbReference type="NCBI Taxonomy" id="176166"/>
    <lineage>
        <taxon>Eukaryota</taxon>
        <taxon>Fungi</taxon>
        <taxon>Dikarya</taxon>
        <taxon>Ascomycota</taxon>
        <taxon>Pezizomycotina</taxon>
        <taxon>Eurotiomycetes</taxon>
        <taxon>Eurotiomycetidae</taxon>
        <taxon>Eurotiales</taxon>
        <taxon>Aspergillaceae</taxon>
        <taxon>Aspergillus</taxon>
        <taxon>Aspergillus subgen. Nidulantes</taxon>
    </lineage>
</organism>
<reference evidence="3 4" key="1">
    <citation type="submission" date="2024-07" db="EMBL/GenBank/DDBJ databases">
        <title>Section-level genome sequencing and comparative genomics of Aspergillus sections Usti and Cavernicolus.</title>
        <authorList>
            <consortium name="Lawrence Berkeley National Laboratory"/>
            <person name="Nybo J.L."/>
            <person name="Vesth T.C."/>
            <person name="Theobald S."/>
            <person name="Frisvad J.C."/>
            <person name="Larsen T.O."/>
            <person name="Kjaerboelling I."/>
            <person name="Rothschild-Mancinelli K."/>
            <person name="Lyhne E.K."/>
            <person name="Kogle M.E."/>
            <person name="Barry K."/>
            <person name="Clum A."/>
            <person name="Na H."/>
            <person name="Ledsgaard L."/>
            <person name="Lin J."/>
            <person name="Lipzen A."/>
            <person name="Kuo A."/>
            <person name="Riley R."/>
            <person name="Mondo S."/>
            <person name="LaButti K."/>
            <person name="Haridas S."/>
            <person name="Pangalinan J."/>
            <person name="Salamov A.A."/>
            <person name="Simmons B.A."/>
            <person name="Magnuson J.K."/>
            <person name="Chen J."/>
            <person name="Drula E."/>
            <person name="Henrissat B."/>
            <person name="Wiebenga A."/>
            <person name="Lubbers R.J."/>
            <person name="Gomes A.C."/>
            <person name="Makela M.R."/>
            <person name="Stajich J."/>
            <person name="Grigoriev I.V."/>
            <person name="Mortensen U.H."/>
            <person name="De vries R.P."/>
            <person name="Baker S.E."/>
            <person name="Andersen M.R."/>
        </authorList>
    </citation>
    <scope>NUCLEOTIDE SEQUENCE [LARGE SCALE GENOMIC DNA]</scope>
    <source>
        <strain evidence="3 4">CBS 600.67</strain>
    </source>
</reference>
<dbReference type="InterPro" id="IPR013087">
    <property type="entry name" value="Znf_C2H2_type"/>
</dbReference>
<dbReference type="Proteomes" id="UP001610335">
    <property type="component" value="Unassembled WGS sequence"/>
</dbReference>
<dbReference type="PANTHER" id="PTHR37535:SF3">
    <property type="entry name" value="FLUG DOMAIN-CONTAINING PROTEIN"/>
    <property type="match status" value="1"/>
</dbReference>
<sequence>VQHAASILLYCFSSARTGEVHESTARRSKARQTDGDADDDNANLRASTMAACYKHFILTIELVDGVPMLVLTYARQYVKGFWRMKKWEPPIHAFYEVYKEEVPLFFNLILFMLPLFSADRAFRDYRSYTEILDELDKFSDLDGQTNCVISTIHFRKDLLDTPVLRPSNELDCESSTGKATGADAFGKEFAALGHRSGYEKNVTARACRRWALMEADKKYSQAARMKHASHIDPRTFGRSYAHPVCEVDGPASYLNIATRHEHIQNRRSMGIHRNPNLWQSLPAKAEFEFQEREDVMALDEELAILNTQLTKAESPETVHEIQSQQRRVRSQKDKLYLEELKRQRGLQVGIQKGSIDEQTLFHYRRRAMPERDLLARILPTKATLRSIEGREAMKALEVICKQGDRVAYRSGLQPVNGKCICGKSVESFGPHRRWLHLYRCYHRLFCQMSDDNFAEFCYECGQWFKNQNEWYQHCQDHLNKPSELLRCDLVIFRNCPVKPGYCPFCLGNKSLGPIRQMEQYLDTTKWYRHFESHLSHKNLSGKFHCRHPACTETYGTIKELVYHLEDVHCCKPRRGQKRTFETMSDSNPILQDKRQDCGTSGKIKEEDK</sequence>
<evidence type="ECO:0000256" key="1">
    <source>
        <dbReference type="SAM" id="MobiDB-lite"/>
    </source>
</evidence>
<gene>
    <name evidence="3" type="ORF">BDW59DRAFT_155623</name>
</gene>
<keyword evidence="4" id="KW-1185">Reference proteome</keyword>
<feature type="non-terminal residue" evidence="3">
    <location>
        <position position="1"/>
    </location>
</feature>
<feature type="compositionally biased region" description="Basic and acidic residues" evidence="1">
    <location>
        <begin position="591"/>
        <end position="608"/>
    </location>
</feature>
<dbReference type="Pfam" id="PF11917">
    <property type="entry name" value="DUF3435"/>
    <property type="match status" value="1"/>
</dbReference>
<dbReference type="EMBL" id="JBFXLS010000333">
    <property type="protein sequence ID" value="KAL2810637.1"/>
    <property type="molecule type" value="Genomic_DNA"/>
</dbReference>
<evidence type="ECO:0000259" key="2">
    <source>
        <dbReference type="PROSITE" id="PS00028"/>
    </source>
</evidence>
<dbReference type="SMART" id="SM00355">
    <property type="entry name" value="ZnF_C2H2"/>
    <property type="match status" value="2"/>
</dbReference>
<feature type="domain" description="C2H2-type" evidence="2">
    <location>
        <begin position="457"/>
        <end position="477"/>
    </location>
</feature>
<dbReference type="PANTHER" id="PTHR37535">
    <property type="entry name" value="FLUG DOMAIN PROTEIN"/>
    <property type="match status" value="1"/>
</dbReference>
<feature type="domain" description="C2H2-type" evidence="2">
    <location>
        <begin position="545"/>
        <end position="568"/>
    </location>
</feature>
<dbReference type="PROSITE" id="PS00028">
    <property type="entry name" value="ZINC_FINGER_C2H2_1"/>
    <property type="match status" value="2"/>
</dbReference>
<protein>
    <recommendedName>
        <fullName evidence="2">C2H2-type domain-containing protein</fullName>
    </recommendedName>
</protein>
<evidence type="ECO:0000313" key="3">
    <source>
        <dbReference type="EMBL" id="KAL2810637.1"/>
    </source>
</evidence>
<accession>A0ABR4H595</accession>
<proteinExistence type="predicted"/>